<feature type="compositionally biased region" description="Polar residues" evidence="1">
    <location>
        <begin position="51"/>
        <end position="63"/>
    </location>
</feature>
<keyword evidence="3" id="KW-1185">Reference proteome</keyword>
<feature type="compositionally biased region" description="Low complexity" evidence="1">
    <location>
        <begin position="67"/>
        <end position="84"/>
    </location>
</feature>
<protein>
    <submittedName>
        <fullName evidence="2">Uncharacterized protein</fullName>
    </submittedName>
</protein>
<dbReference type="Proteomes" id="UP000699462">
    <property type="component" value="Unassembled WGS sequence"/>
</dbReference>
<gene>
    <name evidence="2" type="ORF">P879_01396</name>
</gene>
<dbReference type="EMBL" id="JTDF01000107">
    <property type="protein sequence ID" value="KAF8572265.1"/>
    <property type="molecule type" value="Genomic_DNA"/>
</dbReference>
<comment type="caution">
    <text evidence="2">The sequence shown here is derived from an EMBL/GenBank/DDBJ whole genome shotgun (WGS) entry which is preliminary data.</text>
</comment>
<name>A0A8T0DWF3_9TREM</name>
<evidence type="ECO:0000256" key="1">
    <source>
        <dbReference type="SAM" id="MobiDB-lite"/>
    </source>
</evidence>
<feature type="compositionally biased region" description="Basic and acidic residues" evidence="1">
    <location>
        <begin position="1"/>
        <end position="11"/>
    </location>
</feature>
<sequence>MSEESLADRARKLMPSITTYNSDDSIDGEDLSSSQESVLKDPAEPLVCHSPNLSNTDGTNQLTDGVLPYLSDSPSDYSSSSSDE</sequence>
<feature type="region of interest" description="Disordered" evidence="1">
    <location>
        <begin position="1"/>
        <end position="84"/>
    </location>
</feature>
<reference evidence="2 3" key="1">
    <citation type="submission" date="2019-07" db="EMBL/GenBank/DDBJ databases">
        <title>Annotation for the trematode Paragonimus westermani.</title>
        <authorList>
            <person name="Choi Y.-J."/>
        </authorList>
    </citation>
    <scope>NUCLEOTIDE SEQUENCE [LARGE SCALE GENOMIC DNA]</scope>
    <source>
        <strain evidence="2">180907_Pwestermani</strain>
    </source>
</reference>
<dbReference type="OrthoDB" id="6256048at2759"/>
<evidence type="ECO:0000313" key="2">
    <source>
        <dbReference type="EMBL" id="KAF8572265.1"/>
    </source>
</evidence>
<accession>A0A8T0DWF3</accession>
<proteinExistence type="predicted"/>
<dbReference type="AlphaFoldDB" id="A0A8T0DWF3"/>
<evidence type="ECO:0000313" key="3">
    <source>
        <dbReference type="Proteomes" id="UP000699462"/>
    </source>
</evidence>
<organism evidence="2 3">
    <name type="scientific">Paragonimus westermani</name>
    <dbReference type="NCBI Taxonomy" id="34504"/>
    <lineage>
        <taxon>Eukaryota</taxon>
        <taxon>Metazoa</taxon>
        <taxon>Spiralia</taxon>
        <taxon>Lophotrochozoa</taxon>
        <taxon>Platyhelminthes</taxon>
        <taxon>Trematoda</taxon>
        <taxon>Digenea</taxon>
        <taxon>Plagiorchiida</taxon>
        <taxon>Troglotremata</taxon>
        <taxon>Troglotrematidae</taxon>
        <taxon>Paragonimus</taxon>
    </lineage>
</organism>